<accession>A0ACB7VRU6</accession>
<keyword evidence="2" id="KW-1185">Reference proteome</keyword>
<dbReference type="Proteomes" id="UP000827976">
    <property type="component" value="Chromosome 7"/>
</dbReference>
<evidence type="ECO:0000313" key="1">
    <source>
        <dbReference type="EMBL" id="KAH7677177.1"/>
    </source>
</evidence>
<organism evidence="1 2">
    <name type="scientific">Dioscorea alata</name>
    <name type="common">Purple yam</name>
    <dbReference type="NCBI Taxonomy" id="55571"/>
    <lineage>
        <taxon>Eukaryota</taxon>
        <taxon>Viridiplantae</taxon>
        <taxon>Streptophyta</taxon>
        <taxon>Embryophyta</taxon>
        <taxon>Tracheophyta</taxon>
        <taxon>Spermatophyta</taxon>
        <taxon>Magnoliopsida</taxon>
        <taxon>Liliopsida</taxon>
        <taxon>Dioscoreales</taxon>
        <taxon>Dioscoreaceae</taxon>
        <taxon>Dioscorea</taxon>
    </lineage>
</organism>
<keyword evidence="1" id="KW-0378">Hydrolase</keyword>
<evidence type="ECO:0000313" key="2">
    <source>
        <dbReference type="Proteomes" id="UP000827976"/>
    </source>
</evidence>
<dbReference type="EC" id="3.2.1.39" evidence="1"/>
<protein>
    <submittedName>
        <fullName evidence="1">Glycoside hydrolase family 17 protein</fullName>
        <ecNumber evidence="1">3.2.1.39</ecNumber>
    </submittedName>
</protein>
<keyword evidence="1" id="KW-0326">Glycosidase</keyword>
<gene>
    <name evidence="1" type="ORF">IHE45_07G065400</name>
</gene>
<sequence length="330" mass="35836">MLSIVLFLGVLVTMPIGGKSIGVCYGRLGDKLPQPSDVVSLYKSKNITAMRLYNPYNAALQALKGSNIELIVDVPNDNLQHLASDALAACTWVKNNIRAYWPDVKFKYIAVGNEVIPGNLSQYVLPAMQNIHNALTLAGLQNQIKVSTAVSTIVLDTSYPPSGGSFSCAAFSSLGFIIKFLISNGLPLLANVYPYFSYADYTESIDLRYALFTSPKIVVTDGSLQYQNLFDAMVDSLYSALEKVGGSKVDIVISESGWPSTGGIAATIDNAQTYNQNLINHVGKGTPKKPGAIEAFIFAMFNENQMSFEVAKHFGLFNPDQTPVYPINFS</sequence>
<reference evidence="2" key="1">
    <citation type="journal article" date="2022" name="Nat. Commun.">
        <title>Chromosome evolution and the genetic basis of agronomically important traits in greater yam.</title>
        <authorList>
            <person name="Bredeson J.V."/>
            <person name="Lyons J.B."/>
            <person name="Oniyinde I.O."/>
            <person name="Okereke N.R."/>
            <person name="Kolade O."/>
            <person name="Nnabue I."/>
            <person name="Nwadili C.O."/>
            <person name="Hribova E."/>
            <person name="Parker M."/>
            <person name="Nwogha J."/>
            <person name="Shu S."/>
            <person name="Carlson J."/>
            <person name="Kariba R."/>
            <person name="Muthemba S."/>
            <person name="Knop K."/>
            <person name="Barton G.J."/>
            <person name="Sherwood A.V."/>
            <person name="Lopez-Montes A."/>
            <person name="Asiedu R."/>
            <person name="Jamnadass R."/>
            <person name="Muchugi A."/>
            <person name="Goodstein D."/>
            <person name="Egesi C.N."/>
            <person name="Featherston J."/>
            <person name="Asfaw A."/>
            <person name="Simpson G.G."/>
            <person name="Dolezel J."/>
            <person name="Hendre P.S."/>
            <person name="Van Deynze A."/>
            <person name="Kumar P.L."/>
            <person name="Obidiegwu J.E."/>
            <person name="Bhattacharjee R."/>
            <person name="Rokhsar D.S."/>
        </authorList>
    </citation>
    <scope>NUCLEOTIDE SEQUENCE [LARGE SCALE GENOMIC DNA]</scope>
    <source>
        <strain evidence="2">cv. TDa95/00328</strain>
    </source>
</reference>
<dbReference type="EMBL" id="CM037017">
    <property type="protein sequence ID" value="KAH7677177.1"/>
    <property type="molecule type" value="Genomic_DNA"/>
</dbReference>
<proteinExistence type="predicted"/>
<name>A0ACB7VRU6_DIOAL</name>
<comment type="caution">
    <text evidence="1">The sequence shown here is derived from an EMBL/GenBank/DDBJ whole genome shotgun (WGS) entry which is preliminary data.</text>
</comment>